<keyword evidence="1" id="KW-0812">Transmembrane</keyword>
<keyword evidence="1" id="KW-0472">Membrane</keyword>
<dbReference type="Proteomes" id="UP000631114">
    <property type="component" value="Unassembled WGS sequence"/>
</dbReference>
<dbReference type="AlphaFoldDB" id="A0A835GZ48"/>
<name>A0A835GZ48_9MAGN</name>
<evidence type="ECO:0000313" key="3">
    <source>
        <dbReference type="Proteomes" id="UP000631114"/>
    </source>
</evidence>
<protein>
    <submittedName>
        <fullName evidence="2">Uncharacterized protein</fullName>
    </submittedName>
</protein>
<keyword evidence="3" id="KW-1185">Reference proteome</keyword>
<sequence>MYSCIIRILDWQKPMRRRIWMVILLVSIPTGGGKLLLNLMLSENPGLVRMSGHGYLLVEDVFALGDCVGFLEQIGKQVLPNFTRVSFPYGSDDDGKHEVPEEHKGLD</sequence>
<evidence type="ECO:0000256" key="1">
    <source>
        <dbReference type="SAM" id="Phobius"/>
    </source>
</evidence>
<gene>
    <name evidence="2" type="ORF">IFM89_020530</name>
</gene>
<organism evidence="2 3">
    <name type="scientific">Coptis chinensis</name>
    <dbReference type="NCBI Taxonomy" id="261450"/>
    <lineage>
        <taxon>Eukaryota</taxon>
        <taxon>Viridiplantae</taxon>
        <taxon>Streptophyta</taxon>
        <taxon>Embryophyta</taxon>
        <taxon>Tracheophyta</taxon>
        <taxon>Spermatophyta</taxon>
        <taxon>Magnoliopsida</taxon>
        <taxon>Ranunculales</taxon>
        <taxon>Ranunculaceae</taxon>
        <taxon>Coptidoideae</taxon>
        <taxon>Coptis</taxon>
    </lineage>
</organism>
<proteinExistence type="predicted"/>
<keyword evidence="1" id="KW-1133">Transmembrane helix</keyword>
<comment type="caution">
    <text evidence="2">The sequence shown here is derived from an EMBL/GenBank/DDBJ whole genome shotgun (WGS) entry which is preliminary data.</text>
</comment>
<dbReference type="EMBL" id="JADFTS010000009">
    <property type="protein sequence ID" value="KAF9589215.1"/>
    <property type="molecule type" value="Genomic_DNA"/>
</dbReference>
<accession>A0A835GZ48</accession>
<evidence type="ECO:0000313" key="2">
    <source>
        <dbReference type="EMBL" id="KAF9589215.1"/>
    </source>
</evidence>
<feature type="transmembrane region" description="Helical" evidence="1">
    <location>
        <begin position="20"/>
        <end position="41"/>
    </location>
</feature>
<reference evidence="2 3" key="1">
    <citation type="submission" date="2020-10" db="EMBL/GenBank/DDBJ databases">
        <title>The Coptis chinensis genome and diversification of protoberbering-type alkaloids.</title>
        <authorList>
            <person name="Wang B."/>
            <person name="Shu S."/>
            <person name="Song C."/>
            <person name="Liu Y."/>
        </authorList>
    </citation>
    <scope>NUCLEOTIDE SEQUENCE [LARGE SCALE GENOMIC DNA]</scope>
    <source>
        <strain evidence="2">HL-2020</strain>
        <tissue evidence="2">Leaf</tissue>
    </source>
</reference>